<gene>
    <name evidence="2" type="ORF">SAMN04489714_1980</name>
</gene>
<feature type="transmembrane region" description="Helical" evidence="1">
    <location>
        <begin position="137"/>
        <end position="162"/>
    </location>
</feature>
<dbReference type="EMBL" id="LT629792">
    <property type="protein sequence ID" value="SDU07030.1"/>
    <property type="molecule type" value="Genomic_DNA"/>
</dbReference>
<keyword evidence="1" id="KW-0472">Membrane</keyword>
<keyword evidence="3" id="KW-1185">Reference proteome</keyword>
<feature type="transmembrane region" description="Helical" evidence="1">
    <location>
        <begin position="110"/>
        <end position="131"/>
    </location>
</feature>
<evidence type="ECO:0000313" key="2">
    <source>
        <dbReference type="EMBL" id="SDU07030.1"/>
    </source>
</evidence>
<dbReference type="Proteomes" id="UP000198976">
    <property type="component" value="Chromosome I"/>
</dbReference>
<sequence length="268" mass="29292">MDGITQYLDYVFDQVADRDTPQVQATRTQIHDQMSERVQALVDSGVDEDSALSTVISQFGTPDELAASFGLEALSPSTPKRDVVPEEFTVVDLQCAQRVLDYRRERGQRIALASALCVIAFIPIIVLELLAGQDGAVTVTLALSIGGAVVLVCFAVAAYLFIADPHRREFSEWKRTRWIADAEARAHVREQRDRFTPSFSTMTVSGATGCVIATVLIVLTGFIDPARLPYALPICFGVAGVILTVSIYVLVRAQSFRNALNLIVPDET</sequence>
<organism evidence="2 3">
    <name type="scientific">Schaalia radingae</name>
    <dbReference type="NCBI Taxonomy" id="131110"/>
    <lineage>
        <taxon>Bacteria</taxon>
        <taxon>Bacillati</taxon>
        <taxon>Actinomycetota</taxon>
        <taxon>Actinomycetes</taxon>
        <taxon>Actinomycetales</taxon>
        <taxon>Actinomycetaceae</taxon>
        <taxon>Schaalia</taxon>
    </lineage>
</organism>
<evidence type="ECO:0000256" key="1">
    <source>
        <dbReference type="SAM" id="Phobius"/>
    </source>
</evidence>
<evidence type="ECO:0000313" key="3">
    <source>
        <dbReference type="Proteomes" id="UP000198976"/>
    </source>
</evidence>
<evidence type="ECO:0008006" key="4">
    <source>
        <dbReference type="Google" id="ProtNLM"/>
    </source>
</evidence>
<name>A0ABY0VBZ4_9ACTO</name>
<feature type="transmembrane region" description="Helical" evidence="1">
    <location>
        <begin position="199"/>
        <end position="223"/>
    </location>
</feature>
<feature type="transmembrane region" description="Helical" evidence="1">
    <location>
        <begin position="229"/>
        <end position="251"/>
    </location>
</feature>
<reference evidence="2 3" key="1">
    <citation type="submission" date="2016-10" db="EMBL/GenBank/DDBJ databases">
        <authorList>
            <person name="Varghese N."/>
            <person name="Submissions S."/>
        </authorList>
    </citation>
    <scope>NUCLEOTIDE SEQUENCE [LARGE SCALE GENOMIC DNA]</scope>
    <source>
        <strain evidence="2 3">DSM 9169</strain>
    </source>
</reference>
<keyword evidence="1" id="KW-0812">Transmembrane</keyword>
<accession>A0ABY0VBZ4</accession>
<proteinExistence type="predicted"/>
<keyword evidence="1" id="KW-1133">Transmembrane helix</keyword>
<protein>
    <recommendedName>
        <fullName evidence="4">DUF1700 domain-containing protein</fullName>
    </recommendedName>
</protein>